<feature type="non-terminal residue" evidence="1">
    <location>
        <position position="1"/>
    </location>
</feature>
<dbReference type="AlphaFoldDB" id="A0AAD3HS98"/>
<gene>
    <name evidence="1" type="ORF">Agub_g13016</name>
</gene>
<reference evidence="1 2" key="1">
    <citation type="journal article" date="2021" name="Sci. Rep.">
        <title>Genome sequencing of the multicellular alga Astrephomene provides insights into convergent evolution of germ-soma differentiation.</title>
        <authorList>
            <person name="Yamashita S."/>
            <person name="Yamamoto K."/>
            <person name="Matsuzaki R."/>
            <person name="Suzuki S."/>
            <person name="Yamaguchi H."/>
            <person name="Hirooka S."/>
            <person name="Minakuchi Y."/>
            <person name="Miyagishima S."/>
            <person name="Kawachi M."/>
            <person name="Toyoda A."/>
            <person name="Nozaki H."/>
        </authorList>
    </citation>
    <scope>NUCLEOTIDE SEQUENCE [LARGE SCALE GENOMIC DNA]</scope>
    <source>
        <strain evidence="1 2">NIES-4017</strain>
    </source>
</reference>
<sequence length="213" mass="22798">MGHLRHLLEYNDVNGIRALVQALWASRQKHGSFTSADADDAVWFLQRTADNPGMQAEFWPRFLGLLTRWAFTMTRGSISGPPGTPGGAAALAPLQQWLAGFLESHEVPWIVHAPALLLLAVLSMRLEALEGPMQQQQQQQQGPSPQVAVHRALSAALAPQRPPAPDLLQHSGAAVTDLCAAAELVLERLAVGGDPLQFAELLGALMATLSAAV</sequence>
<name>A0AAD3HS98_9CHLO</name>
<comment type="caution">
    <text evidence="1">The sequence shown here is derived from an EMBL/GenBank/DDBJ whole genome shotgun (WGS) entry which is preliminary data.</text>
</comment>
<evidence type="ECO:0000313" key="2">
    <source>
        <dbReference type="Proteomes" id="UP001054857"/>
    </source>
</evidence>
<organism evidence="1 2">
    <name type="scientific">Astrephomene gubernaculifera</name>
    <dbReference type="NCBI Taxonomy" id="47775"/>
    <lineage>
        <taxon>Eukaryota</taxon>
        <taxon>Viridiplantae</taxon>
        <taxon>Chlorophyta</taxon>
        <taxon>core chlorophytes</taxon>
        <taxon>Chlorophyceae</taxon>
        <taxon>CS clade</taxon>
        <taxon>Chlamydomonadales</taxon>
        <taxon>Astrephomenaceae</taxon>
        <taxon>Astrephomene</taxon>
    </lineage>
</organism>
<accession>A0AAD3HS98</accession>
<protein>
    <submittedName>
        <fullName evidence="1">Uncharacterized protein</fullName>
    </submittedName>
</protein>
<dbReference type="Proteomes" id="UP001054857">
    <property type="component" value="Unassembled WGS sequence"/>
</dbReference>
<dbReference type="EMBL" id="BMAR01000040">
    <property type="protein sequence ID" value="GFR50750.1"/>
    <property type="molecule type" value="Genomic_DNA"/>
</dbReference>
<evidence type="ECO:0000313" key="1">
    <source>
        <dbReference type="EMBL" id="GFR50750.1"/>
    </source>
</evidence>
<proteinExistence type="predicted"/>
<keyword evidence="2" id="KW-1185">Reference proteome</keyword>